<dbReference type="Pfam" id="PF00593">
    <property type="entry name" value="TonB_dep_Rec_b-barrel"/>
    <property type="match status" value="1"/>
</dbReference>
<dbReference type="SUPFAM" id="SSF56935">
    <property type="entry name" value="Porins"/>
    <property type="match status" value="1"/>
</dbReference>
<organism evidence="14 15">
    <name type="scientific">Guyparkeria halophila</name>
    <dbReference type="NCBI Taxonomy" id="47960"/>
    <lineage>
        <taxon>Bacteria</taxon>
        <taxon>Pseudomonadati</taxon>
        <taxon>Pseudomonadota</taxon>
        <taxon>Gammaproteobacteria</taxon>
        <taxon>Chromatiales</taxon>
        <taxon>Thioalkalibacteraceae</taxon>
        <taxon>Guyparkeria</taxon>
    </lineage>
</organism>
<evidence type="ECO:0000259" key="12">
    <source>
        <dbReference type="Pfam" id="PF00593"/>
    </source>
</evidence>
<evidence type="ECO:0000256" key="1">
    <source>
        <dbReference type="ARBA" id="ARBA00004571"/>
    </source>
</evidence>
<evidence type="ECO:0000256" key="7">
    <source>
        <dbReference type="ARBA" id="ARBA00023136"/>
    </source>
</evidence>
<dbReference type="RefSeq" id="WP_156574451.1">
    <property type="nucleotide sequence ID" value="NZ_CP046415.1"/>
</dbReference>
<dbReference type="InterPro" id="IPR037066">
    <property type="entry name" value="Plug_dom_sf"/>
</dbReference>
<dbReference type="AlphaFoldDB" id="A0A6I6DB47"/>
<keyword evidence="7 10" id="KW-0472">Membrane</keyword>
<proteinExistence type="inferred from homology"/>
<reference evidence="14 15" key="1">
    <citation type="submission" date="2019-11" db="EMBL/GenBank/DDBJ databases">
        <authorList>
            <person name="Zhang J."/>
            <person name="Sun C."/>
        </authorList>
    </citation>
    <scope>NUCLEOTIDE SEQUENCE [LARGE SCALE GENOMIC DNA]</scope>
    <source>
        <strain evidence="15">sp2</strain>
    </source>
</reference>
<dbReference type="GO" id="GO:0015891">
    <property type="term" value="P:siderophore transport"/>
    <property type="evidence" value="ECO:0007669"/>
    <property type="project" value="InterPro"/>
</dbReference>
<dbReference type="GO" id="GO:0009279">
    <property type="term" value="C:cell outer membrane"/>
    <property type="evidence" value="ECO:0007669"/>
    <property type="project" value="UniProtKB-SubCell"/>
</dbReference>
<keyword evidence="8 14" id="KW-0675">Receptor</keyword>
<dbReference type="EMBL" id="CP046415">
    <property type="protein sequence ID" value="QGT78872.1"/>
    <property type="molecule type" value="Genomic_DNA"/>
</dbReference>
<dbReference type="NCBIfam" id="TIGR01783">
    <property type="entry name" value="TonB-siderophor"/>
    <property type="match status" value="1"/>
</dbReference>
<dbReference type="InterPro" id="IPR010105">
    <property type="entry name" value="TonB_sidphr_rcpt"/>
</dbReference>
<dbReference type="Gene3D" id="2.40.170.20">
    <property type="entry name" value="TonB-dependent receptor, beta-barrel domain"/>
    <property type="match status" value="1"/>
</dbReference>
<evidence type="ECO:0000256" key="10">
    <source>
        <dbReference type="PROSITE-ProRule" id="PRU01360"/>
    </source>
</evidence>
<evidence type="ECO:0000256" key="5">
    <source>
        <dbReference type="ARBA" id="ARBA00022692"/>
    </source>
</evidence>
<dbReference type="Proteomes" id="UP000427716">
    <property type="component" value="Chromosome"/>
</dbReference>
<comment type="subcellular location">
    <subcellularLocation>
        <location evidence="1 10">Cell outer membrane</location>
        <topology evidence="1 10">Multi-pass membrane protein</topology>
    </subcellularLocation>
</comment>
<dbReference type="Pfam" id="PF07715">
    <property type="entry name" value="Plug"/>
    <property type="match status" value="1"/>
</dbReference>
<dbReference type="Gene3D" id="2.170.130.10">
    <property type="entry name" value="TonB-dependent receptor, plug domain"/>
    <property type="match status" value="1"/>
</dbReference>
<sequence length="699" mass="77020">MRTIPSPLTTLASHSRKTAGVAFIGLTSALINTGALAQESAELDTVVIEGDWLGNPTEEVVKTYPGSRTVIEDEQLQDSGALNIEDALRSVPSVQVLDETGTGVLPNISLRGLNPLRSERLMMLLDGYPLAIGPYSNVSSSLFPVTMQNIDTIDVVRGGAAVHYGPNNVGGVVNFMSKPIPSEVEQTISERITVAEETGHVFHDTYYRVGGFVNDKLGLQFQANVQGGEGFREHSDTDVRNFQLDAEYWLNDRNTLNGSVQYYDVDAELPGALSPQAYERDRTQSQRPYDAYDADMVRGTLGWTFRPTNDVEFTWRNFAHKADRTFFFGQDLVSGGHWADPEAESSHVADSPRLFTVWGTEPRLTVRKGIHTLTVGTRYVNEAVDFDVNREELASGEYNPVRRWDLNTDAIAFYASDTISLLNNRLEITPGLRYEDVRMDFTDTLNGSTSSNDTSELLPGLTVGLQATENLFLFADAQKSLVPVQIAQATREGDVANETAWIYELGGRLDVTPTINTSATLFRIDYEDQIQFDKANDRFVNLGETRHTGIELGLDWQATEQLAFALNYTHLDTEQLSGDYAGNDLPNAPRHQVGAQVRYDANPWAANLSVDRVSSSYSDAANTDNETANGDAGELPGYTFVNARIGYDVRVGPDTNLNIGLAVNNLLDADAYFRGSDVSPVGRIPMPGRAYMLEARLDF</sequence>
<gene>
    <name evidence="14" type="ORF">GM160_08170</name>
</gene>
<evidence type="ECO:0000256" key="11">
    <source>
        <dbReference type="RuleBase" id="RU003357"/>
    </source>
</evidence>
<dbReference type="InterPro" id="IPR039426">
    <property type="entry name" value="TonB-dep_rcpt-like"/>
</dbReference>
<comment type="similarity">
    <text evidence="2 10 11">Belongs to the TonB-dependent receptor family.</text>
</comment>
<name>A0A6I6DB47_9GAMM</name>
<evidence type="ECO:0000256" key="9">
    <source>
        <dbReference type="ARBA" id="ARBA00023237"/>
    </source>
</evidence>
<accession>A0A6I6DB47</accession>
<feature type="domain" description="TonB-dependent receptor-like beta-barrel" evidence="12">
    <location>
        <begin position="248"/>
        <end position="666"/>
    </location>
</feature>
<evidence type="ECO:0000256" key="4">
    <source>
        <dbReference type="ARBA" id="ARBA00022452"/>
    </source>
</evidence>
<keyword evidence="15" id="KW-1185">Reference proteome</keyword>
<dbReference type="InterPro" id="IPR036942">
    <property type="entry name" value="Beta-barrel_TonB_sf"/>
</dbReference>
<feature type="domain" description="TonB-dependent receptor plug" evidence="13">
    <location>
        <begin position="62"/>
        <end position="172"/>
    </location>
</feature>
<evidence type="ECO:0000259" key="13">
    <source>
        <dbReference type="Pfam" id="PF07715"/>
    </source>
</evidence>
<dbReference type="GO" id="GO:0038023">
    <property type="term" value="F:signaling receptor activity"/>
    <property type="evidence" value="ECO:0007669"/>
    <property type="project" value="InterPro"/>
</dbReference>
<evidence type="ECO:0000313" key="14">
    <source>
        <dbReference type="EMBL" id="QGT78872.1"/>
    </source>
</evidence>
<dbReference type="KEGG" id="ghl:GM160_08170"/>
<dbReference type="GO" id="GO:0015343">
    <property type="term" value="F:siderophore-iron transmembrane transporter activity"/>
    <property type="evidence" value="ECO:0007669"/>
    <property type="project" value="InterPro"/>
</dbReference>
<keyword evidence="3 10" id="KW-0813">Transport</keyword>
<keyword evidence="6 11" id="KW-0798">TonB box</keyword>
<dbReference type="PANTHER" id="PTHR30442">
    <property type="entry name" value="IRON III DICITRATE TRANSPORT PROTEIN FECA"/>
    <property type="match status" value="1"/>
</dbReference>
<keyword evidence="4 10" id="KW-1134">Transmembrane beta strand</keyword>
<keyword evidence="9 10" id="KW-0998">Cell outer membrane</keyword>
<dbReference type="PROSITE" id="PS52016">
    <property type="entry name" value="TONB_DEPENDENT_REC_3"/>
    <property type="match status" value="1"/>
</dbReference>
<dbReference type="PANTHER" id="PTHR30442:SF0">
    <property type="entry name" value="FE(3+) DICITRATE TRANSPORT PROTEIN FECA"/>
    <property type="match status" value="1"/>
</dbReference>
<protein>
    <submittedName>
        <fullName evidence="14">TonB-dependent siderophore receptor</fullName>
    </submittedName>
</protein>
<evidence type="ECO:0000256" key="6">
    <source>
        <dbReference type="ARBA" id="ARBA00023077"/>
    </source>
</evidence>
<keyword evidence="5 10" id="KW-0812">Transmembrane</keyword>
<evidence type="ECO:0000313" key="15">
    <source>
        <dbReference type="Proteomes" id="UP000427716"/>
    </source>
</evidence>
<evidence type="ECO:0000256" key="3">
    <source>
        <dbReference type="ARBA" id="ARBA00022448"/>
    </source>
</evidence>
<evidence type="ECO:0000256" key="8">
    <source>
        <dbReference type="ARBA" id="ARBA00023170"/>
    </source>
</evidence>
<dbReference type="InterPro" id="IPR000531">
    <property type="entry name" value="Beta-barrel_TonB"/>
</dbReference>
<dbReference type="CDD" id="cd01347">
    <property type="entry name" value="ligand_gated_channel"/>
    <property type="match status" value="1"/>
</dbReference>
<evidence type="ECO:0000256" key="2">
    <source>
        <dbReference type="ARBA" id="ARBA00009810"/>
    </source>
</evidence>
<dbReference type="InterPro" id="IPR012910">
    <property type="entry name" value="Plug_dom"/>
</dbReference>